<proteinExistence type="predicted"/>
<gene>
    <name evidence="1" type="ORF">DOTSEDRAFT_69131</name>
</gene>
<reference evidence="1 2" key="2">
    <citation type="journal article" date="2012" name="PLoS Pathog.">
        <title>Diverse lifestyles and strategies of plant pathogenesis encoded in the genomes of eighteen Dothideomycetes fungi.</title>
        <authorList>
            <person name="Ohm R.A."/>
            <person name="Feau N."/>
            <person name="Henrissat B."/>
            <person name="Schoch C.L."/>
            <person name="Horwitz B.A."/>
            <person name="Barry K.W."/>
            <person name="Condon B.J."/>
            <person name="Copeland A.C."/>
            <person name="Dhillon B."/>
            <person name="Glaser F."/>
            <person name="Hesse C.N."/>
            <person name="Kosti I."/>
            <person name="LaButti K."/>
            <person name="Lindquist E.A."/>
            <person name="Lucas S."/>
            <person name="Salamov A.A."/>
            <person name="Bradshaw R.E."/>
            <person name="Ciuffetti L."/>
            <person name="Hamelin R.C."/>
            <person name="Kema G.H.J."/>
            <person name="Lawrence C."/>
            <person name="Scott J.A."/>
            <person name="Spatafora J.W."/>
            <person name="Turgeon B.G."/>
            <person name="de Wit P.J.G.M."/>
            <person name="Zhong S."/>
            <person name="Goodwin S.B."/>
            <person name="Grigoriev I.V."/>
        </authorList>
    </citation>
    <scope>NUCLEOTIDE SEQUENCE [LARGE SCALE GENOMIC DNA]</scope>
    <source>
        <strain evidence="2">NZE10 / CBS 128990</strain>
    </source>
</reference>
<evidence type="ECO:0000313" key="1">
    <source>
        <dbReference type="EMBL" id="EME47049.1"/>
    </source>
</evidence>
<organism evidence="1 2">
    <name type="scientific">Dothistroma septosporum (strain NZE10 / CBS 128990)</name>
    <name type="common">Red band needle blight fungus</name>
    <name type="synonym">Mycosphaerella pini</name>
    <dbReference type="NCBI Taxonomy" id="675120"/>
    <lineage>
        <taxon>Eukaryota</taxon>
        <taxon>Fungi</taxon>
        <taxon>Dikarya</taxon>
        <taxon>Ascomycota</taxon>
        <taxon>Pezizomycotina</taxon>
        <taxon>Dothideomycetes</taxon>
        <taxon>Dothideomycetidae</taxon>
        <taxon>Mycosphaerellales</taxon>
        <taxon>Mycosphaerellaceae</taxon>
        <taxon>Dothistroma</taxon>
    </lineage>
</organism>
<reference evidence="2" key="1">
    <citation type="journal article" date="2012" name="PLoS Genet.">
        <title>The genomes of the fungal plant pathogens Cladosporium fulvum and Dothistroma septosporum reveal adaptation to different hosts and lifestyles but also signatures of common ancestry.</title>
        <authorList>
            <person name="de Wit P.J.G.M."/>
            <person name="van der Burgt A."/>
            <person name="Oekmen B."/>
            <person name="Stergiopoulos I."/>
            <person name="Abd-Elsalam K.A."/>
            <person name="Aerts A.L."/>
            <person name="Bahkali A.H."/>
            <person name="Beenen H.G."/>
            <person name="Chettri P."/>
            <person name="Cox M.P."/>
            <person name="Datema E."/>
            <person name="de Vries R.P."/>
            <person name="Dhillon B."/>
            <person name="Ganley A.R."/>
            <person name="Griffiths S.A."/>
            <person name="Guo Y."/>
            <person name="Hamelin R.C."/>
            <person name="Henrissat B."/>
            <person name="Kabir M.S."/>
            <person name="Jashni M.K."/>
            <person name="Kema G."/>
            <person name="Klaubauf S."/>
            <person name="Lapidus A."/>
            <person name="Levasseur A."/>
            <person name="Lindquist E."/>
            <person name="Mehrabi R."/>
            <person name="Ohm R.A."/>
            <person name="Owen T.J."/>
            <person name="Salamov A."/>
            <person name="Schwelm A."/>
            <person name="Schijlen E."/>
            <person name="Sun H."/>
            <person name="van den Burg H.A."/>
            <person name="van Ham R.C.H.J."/>
            <person name="Zhang S."/>
            <person name="Goodwin S.B."/>
            <person name="Grigoriev I.V."/>
            <person name="Collemare J."/>
            <person name="Bradshaw R.E."/>
        </authorList>
    </citation>
    <scope>NUCLEOTIDE SEQUENCE [LARGE SCALE GENOMIC DNA]</scope>
    <source>
        <strain evidence="2">NZE10 / CBS 128990</strain>
    </source>
</reference>
<dbReference type="EMBL" id="KB446536">
    <property type="protein sequence ID" value="EME47049.1"/>
    <property type="molecule type" value="Genomic_DNA"/>
</dbReference>
<keyword evidence="2" id="KW-1185">Reference proteome</keyword>
<dbReference type="Proteomes" id="UP000016933">
    <property type="component" value="Unassembled WGS sequence"/>
</dbReference>
<accession>N1PXW1</accession>
<protein>
    <submittedName>
        <fullName evidence="1">Uncharacterized protein</fullName>
    </submittedName>
</protein>
<name>N1PXW1_DOTSN</name>
<evidence type="ECO:0000313" key="2">
    <source>
        <dbReference type="Proteomes" id="UP000016933"/>
    </source>
</evidence>
<dbReference type="AlphaFoldDB" id="N1PXW1"/>
<dbReference type="HOGENOM" id="CLU_2386116_0_0_1"/>
<sequence length="94" mass="10766">MVPYKATFNDNRARLIRNLEISPKPCSLDLRRATTFWFYDEVQLYHKILKHAELQVRMSFAIESLIPEGESTYFRAQPQRAGCEAPGAGIGGYD</sequence>